<dbReference type="EMBL" id="BLAL01000278">
    <property type="protein sequence ID" value="GES99224.1"/>
    <property type="molecule type" value="Genomic_DNA"/>
</dbReference>
<gene>
    <name evidence="2" type="ORF">RCL2_002573400</name>
</gene>
<accession>A0A8H3MA55</accession>
<comment type="caution">
    <text evidence="2">The sequence shown here is derived from an EMBL/GenBank/DDBJ whole genome shotgun (WGS) entry which is preliminary data.</text>
</comment>
<feature type="transmembrane region" description="Helical" evidence="1">
    <location>
        <begin position="36"/>
        <end position="54"/>
    </location>
</feature>
<dbReference type="Proteomes" id="UP000615446">
    <property type="component" value="Unassembled WGS sequence"/>
</dbReference>
<keyword evidence="1" id="KW-0472">Membrane</keyword>
<protein>
    <submittedName>
        <fullName evidence="2">Uncharacterized protein</fullName>
    </submittedName>
</protein>
<organism evidence="2 3">
    <name type="scientific">Rhizophagus clarus</name>
    <dbReference type="NCBI Taxonomy" id="94130"/>
    <lineage>
        <taxon>Eukaryota</taxon>
        <taxon>Fungi</taxon>
        <taxon>Fungi incertae sedis</taxon>
        <taxon>Mucoromycota</taxon>
        <taxon>Glomeromycotina</taxon>
        <taxon>Glomeromycetes</taxon>
        <taxon>Glomerales</taxon>
        <taxon>Glomeraceae</taxon>
        <taxon>Rhizophagus</taxon>
    </lineage>
</organism>
<keyword evidence="1" id="KW-0812">Transmembrane</keyword>
<reference evidence="2" key="1">
    <citation type="submission" date="2019-10" db="EMBL/GenBank/DDBJ databases">
        <title>Conservation and host-specific expression of non-tandemly repeated heterogenous ribosome RNA gene in arbuscular mycorrhizal fungi.</title>
        <authorList>
            <person name="Maeda T."/>
            <person name="Kobayashi Y."/>
            <person name="Nakagawa T."/>
            <person name="Ezawa T."/>
            <person name="Yamaguchi K."/>
            <person name="Bino T."/>
            <person name="Nishimoto Y."/>
            <person name="Shigenobu S."/>
            <person name="Kawaguchi M."/>
        </authorList>
    </citation>
    <scope>NUCLEOTIDE SEQUENCE</scope>
    <source>
        <strain evidence="2">HR1</strain>
    </source>
</reference>
<sequence>MQELVETRILSDERCRTWIKYLYIEDEKFNNSVTRLIGMMSHVCPTMMVFVIFLNMEKFVYKKIQPVPYKLLDGPERRFVREEFLLVNGGVELPPESVLR</sequence>
<dbReference type="AlphaFoldDB" id="A0A8H3MA55"/>
<evidence type="ECO:0000256" key="1">
    <source>
        <dbReference type="SAM" id="Phobius"/>
    </source>
</evidence>
<evidence type="ECO:0000313" key="3">
    <source>
        <dbReference type="Proteomes" id="UP000615446"/>
    </source>
</evidence>
<name>A0A8H3MA55_9GLOM</name>
<proteinExistence type="predicted"/>
<evidence type="ECO:0000313" key="2">
    <source>
        <dbReference type="EMBL" id="GES99224.1"/>
    </source>
</evidence>
<keyword evidence="1" id="KW-1133">Transmembrane helix</keyword>
<dbReference type="OrthoDB" id="10526223at2759"/>